<evidence type="ECO:0000313" key="1">
    <source>
        <dbReference type="EMBL" id="VVC34038.1"/>
    </source>
</evidence>
<accession>A0A5E4MVH5</accession>
<keyword evidence="2" id="KW-1185">Reference proteome</keyword>
<dbReference type="EMBL" id="CABPRJ010000981">
    <property type="protein sequence ID" value="VVC34038.1"/>
    <property type="molecule type" value="Genomic_DNA"/>
</dbReference>
<gene>
    <name evidence="1" type="ORF">CINCED_3A025435</name>
</gene>
<organism evidence="1 2">
    <name type="scientific">Cinara cedri</name>
    <dbReference type="NCBI Taxonomy" id="506608"/>
    <lineage>
        <taxon>Eukaryota</taxon>
        <taxon>Metazoa</taxon>
        <taxon>Ecdysozoa</taxon>
        <taxon>Arthropoda</taxon>
        <taxon>Hexapoda</taxon>
        <taxon>Insecta</taxon>
        <taxon>Pterygota</taxon>
        <taxon>Neoptera</taxon>
        <taxon>Paraneoptera</taxon>
        <taxon>Hemiptera</taxon>
        <taxon>Sternorrhyncha</taxon>
        <taxon>Aphidomorpha</taxon>
        <taxon>Aphidoidea</taxon>
        <taxon>Aphididae</taxon>
        <taxon>Lachninae</taxon>
        <taxon>Cinara</taxon>
    </lineage>
</organism>
<dbReference type="Proteomes" id="UP000325440">
    <property type="component" value="Unassembled WGS sequence"/>
</dbReference>
<evidence type="ECO:0000313" key="2">
    <source>
        <dbReference type="Proteomes" id="UP000325440"/>
    </source>
</evidence>
<proteinExistence type="predicted"/>
<reference evidence="1 2" key="1">
    <citation type="submission" date="2019-08" db="EMBL/GenBank/DDBJ databases">
        <authorList>
            <person name="Alioto T."/>
            <person name="Alioto T."/>
            <person name="Gomez Garrido J."/>
        </authorList>
    </citation>
    <scope>NUCLEOTIDE SEQUENCE [LARGE SCALE GENOMIC DNA]</scope>
</reference>
<sequence>MPVVDPKPYDAYVPVPPSIVFTNGHYISDTSRPIPANTVNLGGVHLKPPRKIPKVLLMNFFT</sequence>
<dbReference type="AlphaFoldDB" id="A0A5E4MVH5"/>
<name>A0A5E4MVH5_9HEMI</name>
<protein>
    <submittedName>
        <fullName evidence="1">Uncharacterized protein</fullName>
    </submittedName>
</protein>
<dbReference type="OrthoDB" id="5835829at2759"/>